<accession>A0A382CIB1</accession>
<name>A0A382CIB1_9ZZZZ</name>
<organism evidence="2">
    <name type="scientific">marine metagenome</name>
    <dbReference type="NCBI Taxonomy" id="408172"/>
    <lineage>
        <taxon>unclassified sequences</taxon>
        <taxon>metagenomes</taxon>
        <taxon>ecological metagenomes</taxon>
    </lineage>
</organism>
<evidence type="ECO:0000313" key="2">
    <source>
        <dbReference type="EMBL" id="SVB25047.1"/>
    </source>
</evidence>
<gene>
    <name evidence="2" type="ORF">METZ01_LOCUS177901</name>
</gene>
<dbReference type="InterPro" id="IPR025364">
    <property type="entry name" value="DUF4268"/>
</dbReference>
<proteinExistence type="predicted"/>
<reference evidence="2" key="1">
    <citation type="submission" date="2018-05" db="EMBL/GenBank/DDBJ databases">
        <authorList>
            <person name="Lanie J.A."/>
            <person name="Ng W.-L."/>
            <person name="Kazmierczak K.M."/>
            <person name="Andrzejewski T.M."/>
            <person name="Davidsen T.M."/>
            <person name="Wayne K.J."/>
            <person name="Tettelin H."/>
            <person name="Glass J.I."/>
            <person name="Rusch D."/>
            <person name="Podicherti R."/>
            <person name="Tsui H.-C.T."/>
            <person name="Winkler M.E."/>
        </authorList>
    </citation>
    <scope>NUCLEOTIDE SEQUENCE</scope>
</reference>
<evidence type="ECO:0000259" key="1">
    <source>
        <dbReference type="Pfam" id="PF14088"/>
    </source>
</evidence>
<dbReference type="EMBL" id="UINC01034347">
    <property type="protein sequence ID" value="SVB25047.1"/>
    <property type="molecule type" value="Genomic_DNA"/>
</dbReference>
<dbReference type="Pfam" id="PF14088">
    <property type="entry name" value="DUF4268"/>
    <property type="match status" value="1"/>
</dbReference>
<dbReference type="AlphaFoldDB" id="A0A382CIB1"/>
<feature type="domain" description="DUF4268" evidence="1">
    <location>
        <begin position="6"/>
        <end position="138"/>
    </location>
</feature>
<protein>
    <recommendedName>
        <fullName evidence="1">DUF4268 domain-containing protein</fullName>
    </recommendedName>
</protein>
<sequence>MSSDERYQFWTELIEKASSSDSYYHGFNPRRAGAIQQRTGIPGISLCFRLRSRYTQVTLTIENIGFERSVHFFEQLYQHRQQIEEGISVPIEWQPANEKTKSSRILATLQFDNSPSIEEHYELMIATMDEFREILLPYINQLQDLK</sequence>